<dbReference type="Proteomes" id="UP000003167">
    <property type="component" value="Unassembled WGS sequence"/>
</dbReference>
<sequence>MQNQFSRTQLLMGKPAMDTLTGSRVAVFGMGGVGSYVTEVLARSGVGELDIFDDDRVCLTNINRQLYALLSTVGKHKVDVAEARIHDINRQCIVHKYQMFYLPENADAVDLSLFDYVVDCIDTVSAKLELIRRCHHLQVPIISSMGAANKLDATAFRVTDINNTKMDPLAKVIRKKLRKLNIPRLKVVYSEEEPLKQIDDPNISCRFHCICPDKDMRKCTDRRDIPASNAWVPAAAGLIIGGEVVKDLIKKANTMRILPEAFENNKAVTMAETKAARHKERYEAIASAKKNGTWTDDKVVIKLPEGF</sequence>
<dbReference type="GO" id="GO:0061503">
    <property type="term" value="F:tRNA threonylcarbamoyladenosine dehydratase"/>
    <property type="evidence" value="ECO:0007669"/>
    <property type="project" value="TreeGrafter"/>
</dbReference>
<name>H1HPA3_9BACT</name>
<proteinExistence type="predicted"/>
<dbReference type="OrthoDB" id="9804150at2"/>
<dbReference type="Pfam" id="PF00899">
    <property type="entry name" value="ThiF"/>
    <property type="match status" value="1"/>
</dbReference>
<dbReference type="RefSeq" id="WP_008566035.1">
    <property type="nucleotide sequence ID" value="NZ_JH594507.1"/>
</dbReference>
<keyword evidence="3" id="KW-1185">Reference proteome</keyword>
<gene>
    <name evidence="2" type="ORF">HMPREF9944_01997</name>
</gene>
<dbReference type="PATRIC" id="fig|999422.3.peg.2102"/>
<dbReference type="EMBL" id="AGEK01000034">
    <property type="protein sequence ID" value="EHO68035.1"/>
    <property type="molecule type" value="Genomic_DNA"/>
</dbReference>
<dbReference type="InterPro" id="IPR000594">
    <property type="entry name" value="ThiF_NAD_FAD-bd"/>
</dbReference>
<dbReference type="InterPro" id="IPR035985">
    <property type="entry name" value="Ubiquitin-activating_enz"/>
</dbReference>
<evidence type="ECO:0000259" key="1">
    <source>
        <dbReference type="Pfam" id="PF00899"/>
    </source>
</evidence>
<reference evidence="2 3" key="1">
    <citation type="submission" date="2011-12" db="EMBL/GenBank/DDBJ databases">
        <title>The Genome Sequence of Prevotella maculosa OT 289.</title>
        <authorList>
            <consortium name="The Broad Institute Genome Sequencing Platform"/>
            <person name="Earl A."/>
            <person name="Ward D."/>
            <person name="Feldgarden M."/>
            <person name="Gevers D."/>
            <person name="Izard J."/>
            <person name="Blanton J.M."/>
            <person name="Mathney J."/>
            <person name="Tanner A.C."/>
            <person name="Dewhirst F.E."/>
            <person name="Young S.K."/>
            <person name="Zeng Q."/>
            <person name="Gargeya S."/>
            <person name="Fitzgerald M."/>
            <person name="Haas B."/>
            <person name="Abouelleil A."/>
            <person name="Alvarado L."/>
            <person name="Arachchi H.M."/>
            <person name="Berlin A."/>
            <person name="Chapman S.B."/>
            <person name="Gearin G."/>
            <person name="Goldberg J."/>
            <person name="Griggs A."/>
            <person name="Gujja S."/>
            <person name="Hansen M."/>
            <person name="Heiman D."/>
            <person name="Howarth C."/>
            <person name="Larimer J."/>
            <person name="Lui A."/>
            <person name="MacDonald P.J.P."/>
            <person name="McCowen C."/>
            <person name="Montmayeur A."/>
            <person name="Murphy C."/>
            <person name="Neiman D."/>
            <person name="Pearson M."/>
            <person name="Priest M."/>
            <person name="Roberts A."/>
            <person name="Saif S."/>
            <person name="Shea T."/>
            <person name="Sisk P."/>
            <person name="Stolte C."/>
            <person name="Sykes S."/>
            <person name="Wortman J."/>
            <person name="Nusbaum C."/>
            <person name="Birren B."/>
        </authorList>
    </citation>
    <scope>NUCLEOTIDE SEQUENCE [LARGE SCALE GENOMIC DNA]</scope>
    <source>
        <strain evidence="2 3">OT 289</strain>
    </source>
</reference>
<dbReference type="SUPFAM" id="SSF69572">
    <property type="entry name" value="Activating enzymes of the ubiquitin-like proteins"/>
    <property type="match status" value="1"/>
</dbReference>
<dbReference type="Gene3D" id="3.40.50.720">
    <property type="entry name" value="NAD(P)-binding Rossmann-like Domain"/>
    <property type="match status" value="1"/>
</dbReference>
<dbReference type="PANTHER" id="PTHR43267">
    <property type="entry name" value="TRNA THREONYLCARBAMOYLADENOSINE DEHYDRATASE"/>
    <property type="match status" value="1"/>
</dbReference>
<comment type="caution">
    <text evidence="2">The sequence shown here is derived from an EMBL/GenBank/DDBJ whole genome shotgun (WGS) entry which is preliminary data.</text>
</comment>
<dbReference type="AlphaFoldDB" id="H1HPA3"/>
<dbReference type="PANTHER" id="PTHR43267:SF1">
    <property type="entry name" value="TRNA THREONYLCARBAMOYLADENOSINE DEHYDRATASE"/>
    <property type="match status" value="1"/>
</dbReference>
<evidence type="ECO:0000313" key="3">
    <source>
        <dbReference type="Proteomes" id="UP000003167"/>
    </source>
</evidence>
<dbReference type="STRING" id="999422.HMPREF9944_01997"/>
<evidence type="ECO:0000313" key="2">
    <source>
        <dbReference type="EMBL" id="EHO68035.1"/>
    </source>
</evidence>
<protein>
    <recommendedName>
        <fullName evidence="1">THIF-type NAD/FAD binding fold domain-containing protein</fullName>
    </recommendedName>
</protein>
<feature type="domain" description="THIF-type NAD/FAD binding fold" evidence="1">
    <location>
        <begin position="10"/>
        <end position="254"/>
    </location>
</feature>
<dbReference type="GO" id="GO:0008641">
    <property type="term" value="F:ubiquitin-like modifier activating enzyme activity"/>
    <property type="evidence" value="ECO:0007669"/>
    <property type="project" value="InterPro"/>
</dbReference>
<dbReference type="GO" id="GO:0061504">
    <property type="term" value="P:cyclic threonylcarbamoyladenosine biosynthetic process"/>
    <property type="evidence" value="ECO:0007669"/>
    <property type="project" value="TreeGrafter"/>
</dbReference>
<dbReference type="InterPro" id="IPR045886">
    <property type="entry name" value="ThiF/MoeB/HesA"/>
</dbReference>
<organism evidence="2 3">
    <name type="scientific">Segatella maculosa OT 289</name>
    <dbReference type="NCBI Taxonomy" id="999422"/>
    <lineage>
        <taxon>Bacteria</taxon>
        <taxon>Pseudomonadati</taxon>
        <taxon>Bacteroidota</taxon>
        <taxon>Bacteroidia</taxon>
        <taxon>Bacteroidales</taxon>
        <taxon>Prevotellaceae</taxon>
        <taxon>Segatella</taxon>
    </lineage>
</organism>
<dbReference type="HOGENOM" id="CLU_013325_4_1_10"/>
<dbReference type="CDD" id="cd00755">
    <property type="entry name" value="YgdL_like"/>
    <property type="match status" value="1"/>
</dbReference>
<accession>H1HPA3</accession>